<dbReference type="RefSeq" id="XP_026286017.1">
    <property type="nucleotide sequence ID" value="XM_026430232.2"/>
</dbReference>
<feature type="domain" description="TATA box binding protein associated factor (TAF) histone-like fold" evidence="8">
    <location>
        <begin position="50"/>
        <end position="114"/>
    </location>
</feature>
<dbReference type="PANTHER" id="PTHR10221">
    <property type="entry name" value="TRANSCRIPTION INITIATION FACTOR TFIID SUBUNIT 6"/>
    <property type="match status" value="1"/>
</dbReference>
<dbReference type="InterPro" id="IPR004823">
    <property type="entry name" value="TAF_TATA-bd_Histone-like_dom"/>
</dbReference>
<dbReference type="GO" id="GO:0051123">
    <property type="term" value="P:RNA polymerase II preinitiation complex assembly"/>
    <property type="evidence" value="ECO:0007669"/>
    <property type="project" value="TreeGrafter"/>
</dbReference>
<evidence type="ECO:0000259" key="8">
    <source>
        <dbReference type="SMART" id="SM00803"/>
    </source>
</evidence>
<evidence type="ECO:0000256" key="1">
    <source>
        <dbReference type="ARBA" id="ARBA00004123"/>
    </source>
</evidence>
<feature type="region of interest" description="Disordered" evidence="7">
    <location>
        <begin position="1"/>
        <end position="42"/>
    </location>
</feature>
<feature type="region of interest" description="Disordered" evidence="7">
    <location>
        <begin position="217"/>
        <end position="250"/>
    </location>
</feature>
<dbReference type="PANTHER" id="PTHR10221:SF9">
    <property type="entry name" value="TRANSCRIPTION INITIATION FACTOR TFIID SUBUNIT 6"/>
    <property type="match status" value="1"/>
</dbReference>
<protein>
    <recommendedName>
        <fullName evidence="6">Transcription initiation factor TFIID subunit 6</fullName>
    </recommendedName>
</protein>
<organism evidence="9 10">
    <name type="scientific">Frankliniella occidentalis</name>
    <name type="common">Western flower thrips</name>
    <name type="synonym">Euthrips occidentalis</name>
    <dbReference type="NCBI Taxonomy" id="133901"/>
    <lineage>
        <taxon>Eukaryota</taxon>
        <taxon>Metazoa</taxon>
        <taxon>Ecdysozoa</taxon>
        <taxon>Arthropoda</taxon>
        <taxon>Hexapoda</taxon>
        <taxon>Insecta</taxon>
        <taxon>Pterygota</taxon>
        <taxon>Neoptera</taxon>
        <taxon>Paraneoptera</taxon>
        <taxon>Thysanoptera</taxon>
        <taxon>Terebrantia</taxon>
        <taxon>Thripoidea</taxon>
        <taxon>Thripidae</taxon>
        <taxon>Frankliniella</taxon>
    </lineage>
</organism>
<dbReference type="InterPro" id="IPR037796">
    <property type="entry name" value="TAF6"/>
</dbReference>
<keyword evidence="9" id="KW-1185">Reference proteome</keyword>
<dbReference type="GO" id="GO:0046982">
    <property type="term" value="F:protein heterodimerization activity"/>
    <property type="evidence" value="ECO:0007669"/>
    <property type="project" value="InterPro"/>
</dbReference>
<dbReference type="GO" id="GO:0046695">
    <property type="term" value="C:SLIK (SAGA-like) complex"/>
    <property type="evidence" value="ECO:0007669"/>
    <property type="project" value="InterPro"/>
</dbReference>
<feature type="compositionally biased region" description="Polar residues" evidence="7">
    <location>
        <begin position="217"/>
        <end position="227"/>
    </location>
</feature>
<dbReference type="Pfam" id="PF07571">
    <property type="entry name" value="TAF6_C"/>
    <property type="match status" value="1"/>
</dbReference>
<reference evidence="10" key="1">
    <citation type="submission" date="2025-08" db="UniProtKB">
        <authorList>
            <consortium name="RefSeq"/>
        </authorList>
    </citation>
    <scope>IDENTIFICATION</scope>
    <source>
        <tissue evidence="10">Whole organism</tissue>
    </source>
</reference>
<comment type="similarity">
    <text evidence="2">Belongs to the TAF6 family.</text>
</comment>
<dbReference type="SUPFAM" id="SSF47113">
    <property type="entry name" value="Histone-fold"/>
    <property type="match status" value="1"/>
</dbReference>
<dbReference type="GO" id="GO:0005669">
    <property type="term" value="C:transcription factor TFIID complex"/>
    <property type="evidence" value="ECO:0007669"/>
    <property type="project" value="InterPro"/>
</dbReference>
<evidence type="ECO:0000256" key="2">
    <source>
        <dbReference type="ARBA" id="ARBA00007688"/>
    </source>
</evidence>
<dbReference type="InterPro" id="IPR011442">
    <property type="entry name" value="TAF6_C"/>
</dbReference>
<evidence type="ECO:0000256" key="6">
    <source>
        <dbReference type="ARBA" id="ARBA00040091"/>
    </source>
</evidence>
<proteinExistence type="inferred from homology"/>
<dbReference type="GO" id="GO:0000124">
    <property type="term" value="C:SAGA complex"/>
    <property type="evidence" value="ECO:0007669"/>
    <property type="project" value="InterPro"/>
</dbReference>
<dbReference type="GeneID" id="113211758"/>
<name>A0A6J1SYV8_FRAOC</name>
<keyword evidence="5" id="KW-0539">Nucleus</keyword>
<keyword evidence="4" id="KW-0804">Transcription</keyword>
<dbReference type="Gene3D" id="1.10.20.10">
    <property type="entry name" value="Histone, subunit A"/>
    <property type="match status" value="1"/>
</dbReference>
<comment type="subcellular location">
    <subcellularLocation>
        <location evidence="1">Nucleus</location>
    </subcellularLocation>
</comment>
<dbReference type="CDD" id="cd22932">
    <property type="entry name" value="HFD_TAF6L"/>
    <property type="match status" value="1"/>
</dbReference>
<evidence type="ECO:0000256" key="5">
    <source>
        <dbReference type="ARBA" id="ARBA00023242"/>
    </source>
</evidence>
<dbReference type="AlphaFoldDB" id="A0A6J1SYV8"/>
<dbReference type="Proteomes" id="UP000504606">
    <property type="component" value="Unplaced"/>
</dbReference>
<accession>A0A6J1SYV8</accession>
<evidence type="ECO:0000256" key="4">
    <source>
        <dbReference type="ARBA" id="ARBA00023163"/>
    </source>
</evidence>
<dbReference type="KEGG" id="foc:113211758"/>
<evidence type="ECO:0000256" key="7">
    <source>
        <dbReference type="SAM" id="MobiDB-lite"/>
    </source>
</evidence>
<dbReference type="SMART" id="SM00803">
    <property type="entry name" value="TAF"/>
    <property type="match status" value="1"/>
</dbReference>
<dbReference type="OrthoDB" id="6621890at2759"/>
<sequence length="683" mass="76299">MERVTAPQTKRKIKRESLSVANNEAAAKKTVTPRETDDINGPLSNNKDSACVCPESITQIAESIGITNVGEEVACSLAEDVSYKIQEIIHASCTLMRQSKRRKLLTSDVNSTLSTSNVSHIFGHLQKEDSSFFRLPEADIYVAEDHEVDLLATAKSTCVPKVKKPSYVATSYPILQSVNPLPVNGHTIKTEGKSISFYSGKSSMVNGDVKAETTIPHSHNQSALQNSLKKERKISPDSFKKRTSSVENGPHLKSALDTCSKLNGQVRFSSHHGIREKLNRNSEDELIISKAQLSFFNVIAKSVIGGHHYLFQEVLSTLRQSRKANTVSAPLLNFVALSVCHIPRHFGFLSRLLDVVDVLLRNRNICPTHSIAVNRLVNALLAISADQTVLKGKNDFLLRKKSAQLLTRVLLVWGIEEQHVSELLSRVARVLGDGKEKIQSHYGALVIFQSLGKAAIGWLSPILKCFLPLMDKRYPLTSKSSNNQLEEIRGILLDVVEILYCDENPYRFKTKASTVQETQAMIHLDTLLYQYCGDAVCARRRISPLILQQLEARIKRSEGLQQAYFEANLMPHISNRLDFRHLSDCSRKQTKMCSISEVFEETFVVPIARRKDILFKFAGANPVPKDGLRKKILGKTLVQFNSINSNQNSTVSPQKLVLVGRIHRSKCKPVKKQLNVNSLYTVL</sequence>
<dbReference type="Pfam" id="PF02969">
    <property type="entry name" value="TAF"/>
    <property type="match status" value="1"/>
</dbReference>
<keyword evidence="3" id="KW-0805">Transcription regulation</keyword>
<evidence type="ECO:0000313" key="10">
    <source>
        <dbReference type="RefSeq" id="XP_026286017.1"/>
    </source>
</evidence>
<evidence type="ECO:0000313" key="9">
    <source>
        <dbReference type="Proteomes" id="UP000504606"/>
    </source>
</evidence>
<evidence type="ECO:0000256" key="3">
    <source>
        <dbReference type="ARBA" id="ARBA00023015"/>
    </source>
</evidence>
<dbReference type="GO" id="GO:0003713">
    <property type="term" value="F:transcription coactivator activity"/>
    <property type="evidence" value="ECO:0007669"/>
    <property type="project" value="TreeGrafter"/>
</dbReference>
<gene>
    <name evidence="10" type="primary">LOC113211758</name>
</gene>
<dbReference type="InterPro" id="IPR046344">
    <property type="entry name" value="TAF6_C_sf"/>
</dbReference>
<dbReference type="GO" id="GO:0016251">
    <property type="term" value="F:RNA polymerase II general transcription initiation factor activity"/>
    <property type="evidence" value="ECO:0007669"/>
    <property type="project" value="InterPro"/>
</dbReference>
<dbReference type="Gene3D" id="1.25.40.770">
    <property type="entry name" value="TAF6, C-terminal HEAT repeat domain"/>
    <property type="match status" value="1"/>
</dbReference>
<dbReference type="InterPro" id="IPR009072">
    <property type="entry name" value="Histone-fold"/>
</dbReference>